<dbReference type="GO" id="GO:0005886">
    <property type="term" value="C:plasma membrane"/>
    <property type="evidence" value="ECO:0007669"/>
    <property type="project" value="UniProtKB-SubCell"/>
</dbReference>
<dbReference type="PANTHER" id="PTHR21716:SF53">
    <property type="entry name" value="PERMEASE PERM-RELATED"/>
    <property type="match status" value="1"/>
</dbReference>
<keyword evidence="5" id="KW-0812">Transmembrane</keyword>
<dbReference type="OrthoDB" id="1010875at2"/>
<dbReference type="Pfam" id="PF01594">
    <property type="entry name" value="AI-2E_transport"/>
    <property type="match status" value="1"/>
</dbReference>
<evidence type="ECO:0000256" key="3">
    <source>
        <dbReference type="ARBA" id="ARBA00022448"/>
    </source>
</evidence>
<keyword evidence="4" id="KW-1003">Cell membrane</keyword>
<dbReference type="AlphaFoldDB" id="A0A656CXS0"/>
<keyword evidence="3" id="KW-0813">Transport</keyword>
<name>A0A656CXS0_KRYT1</name>
<dbReference type="EMBL" id="CZVU01000006">
    <property type="protein sequence ID" value="CUS97322.1"/>
    <property type="molecule type" value="Genomic_DNA"/>
</dbReference>
<dbReference type="PANTHER" id="PTHR21716">
    <property type="entry name" value="TRANSMEMBRANE PROTEIN"/>
    <property type="match status" value="1"/>
</dbReference>
<dbReference type="RefSeq" id="WP_072149741.1">
    <property type="nucleotide sequence ID" value="NZ_CZVH01000037.1"/>
</dbReference>
<sequence>MNEKISFRRGVLVFIGIPTLVLLIVWIASIAIHISLIVILSIFLSVALNPLVIYFESLGLKRTVAIMVVFASLLLMLIFTIIFLIPTFTNQLKTLAEQLQKVPLDVIIASAIQNLKEKIPILKGLDLEHKAKALVAEYSIKAAQALTSAITTIFELLLAPFVAFFILKDGERFKKKIIRAIPNKYFEMGLNVLDKIEAQITGYIRGLVLEATALGIMSAIGSAILGIKFAFVIGLIAGIASFVPYLGAFVGAVPALLISVVQFGDGRMILPLVIMFVIVHLIDDLVVQPLVYSHSVGMHPVEVVFVLLIFGELFGLFGMLIAIPIEAIIKVSIREIYWGLTHYKITSTKYESFETART</sequence>
<evidence type="ECO:0000313" key="8">
    <source>
        <dbReference type="EMBL" id="CUS97322.1"/>
    </source>
</evidence>
<dbReference type="GO" id="GO:0055085">
    <property type="term" value="P:transmembrane transport"/>
    <property type="evidence" value="ECO:0007669"/>
    <property type="project" value="TreeGrafter"/>
</dbReference>
<comment type="similarity">
    <text evidence="2">Belongs to the autoinducer-2 exporter (AI-2E) (TC 2.A.86) family.</text>
</comment>
<dbReference type="InterPro" id="IPR002549">
    <property type="entry name" value="AI-2E-like"/>
</dbReference>
<keyword evidence="9" id="KW-1185">Reference proteome</keyword>
<dbReference type="Proteomes" id="UP000243065">
    <property type="component" value="Unassembled WGS sequence"/>
</dbReference>
<evidence type="ECO:0000256" key="7">
    <source>
        <dbReference type="ARBA" id="ARBA00023136"/>
    </source>
</evidence>
<proteinExistence type="inferred from homology"/>
<comment type="subcellular location">
    <subcellularLocation>
        <location evidence="1">Cell membrane</location>
        <topology evidence="1">Multi-pass membrane protein</topology>
    </subcellularLocation>
</comment>
<evidence type="ECO:0000256" key="1">
    <source>
        <dbReference type="ARBA" id="ARBA00004651"/>
    </source>
</evidence>
<gene>
    <name evidence="8" type="ORF">JGI24_00255</name>
</gene>
<evidence type="ECO:0000256" key="6">
    <source>
        <dbReference type="ARBA" id="ARBA00022989"/>
    </source>
</evidence>
<reference evidence="8 9" key="1">
    <citation type="submission" date="2015-11" db="EMBL/GenBank/DDBJ databases">
        <authorList>
            <person name="Varghese N."/>
        </authorList>
    </citation>
    <scope>NUCLEOTIDE SEQUENCE [LARGE SCALE GENOMIC DNA]</scope>
    <source>
        <strain evidence="8 9">JGI-24</strain>
    </source>
</reference>
<evidence type="ECO:0000256" key="4">
    <source>
        <dbReference type="ARBA" id="ARBA00022475"/>
    </source>
</evidence>
<evidence type="ECO:0000256" key="5">
    <source>
        <dbReference type="ARBA" id="ARBA00022692"/>
    </source>
</evidence>
<evidence type="ECO:0000256" key="2">
    <source>
        <dbReference type="ARBA" id="ARBA00009773"/>
    </source>
</evidence>
<accession>A0A656CXS0</accession>
<evidence type="ECO:0000313" key="9">
    <source>
        <dbReference type="Proteomes" id="UP000243065"/>
    </source>
</evidence>
<organism evidence="8 9">
    <name type="scientific">Kryptobacter tengchongensis</name>
    <dbReference type="NCBI Taxonomy" id="1643429"/>
    <lineage>
        <taxon>Bacteria</taxon>
        <taxon>Pseudomonadati</taxon>
        <taxon>Candidatus Kryptoniota</taxon>
        <taxon>Candidatus Kryptobacter</taxon>
    </lineage>
</organism>
<protein>
    <submittedName>
        <fullName evidence="8">Predicted PurR-regulated permease PerM</fullName>
    </submittedName>
</protein>
<keyword evidence="7" id="KW-0472">Membrane</keyword>
<keyword evidence="6" id="KW-1133">Transmembrane helix</keyword>